<feature type="domain" description="Exonuclease" evidence="1">
    <location>
        <begin position="7"/>
        <end position="209"/>
    </location>
</feature>
<evidence type="ECO:0000313" key="2">
    <source>
        <dbReference type="EMBL" id="OGZ94633.1"/>
    </source>
</evidence>
<comment type="caution">
    <text evidence="2">The sequence shown here is derived from an EMBL/GenBank/DDBJ whole genome shotgun (WGS) entry which is preliminary data.</text>
</comment>
<dbReference type="InterPro" id="IPR013520">
    <property type="entry name" value="Ribonucl_H"/>
</dbReference>
<dbReference type="SMART" id="SM00479">
    <property type="entry name" value="EXOIII"/>
    <property type="match status" value="1"/>
</dbReference>
<dbReference type="GO" id="GO:0003676">
    <property type="term" value="F:nucleic acid binding"/>
    <property type="evidence" value="ECO:0007669"/>
    <property type="project" value="InterPro"/>
</dbReference>
<dbReference type="CDD" id="cd06127">
    <property type="entry name" value="DEDDh"/>
    <property type="match status" value="1"/>
</dbReference>
<accession>A0A1G2K625</accession>
<dbReference type="AlphaFoldDB" id="A0A1G2K625"/>
<organism evidence="2 3">
    <name type="scientific">Candidatus Sungbacteria bacterium RIFCSPHIGHO2_01_FULL_47_32</name>
    <dbReference type="NCBI Taxonomy" id="1802264"/>
    <lineage>
        <taxon>Bacteria</taxon>
        <taxon>Candidatus Sungiibacteriota</taxon>
    </lineage>
</organism>
<protein>
    <recommendedName>
        <fullName evidence="1">Exonuclease domain-containing protein</fullName>
    </recommendedName>
</protein>
<dbReference type="Pfam" id="PF00929">
    <property type="entry name" value="RNase_T"/>
    <property type="match status" value="1"/>
</dbReference>
<name>A0A1G2K625_9BACT</name>
<sequence>MPQKVRSFLFLDIETTGNEPLRLVNGSLSAWHEIIEIGGVVARQGDLSPLQMFNIKVHPEHLEHGDEDAWKINGYPRRAAAGEWDRALSLKEAIGTLLRFIQEDGGPVLLVGHNFFFDWTFIVIALALAGIQEAELASYVHYTKLDTRSMAVGTLLKPGELYDPGDYSIRNNKIAKLLGIPPEPYPHQALGGAKQSYFIFKKLLELKGGQ</sequence>
<dbReference type="SUPFAM" id="SSF53098">
    <property type="entry name" value="Ribonuclease H-like"/>
    <property type="match status" value="1"/>
</dbReference>
<reference evidence="2 3" key="1">
    <citation type="journal article" date="2016" name="Nat. Commun.">
        <title>Thousands of microbial genomes shed light on interconnected biogeochemical processes in an aquifer system.</title>
        <authorList>
            <person name="Anantharaman K."/>
            <person name="Brown C.T."/>
            <person name="Hug L.A."/>
            <person name="Sharon I."/>
            <person name="Castelle C.J."/>
            <person name="Probst A.J."/>
            <person name="Thomas B.C."/>
            <person name="Singh A."/>
            <person name="Wilkins M.J."/>
            <person name="Karaoz U."/>
            <person name="Brodie E.L."/>
            <person name="Williams K.H."/>
            <person name="Hubbard S.S."/>
            <person name="Banfield J.F."/>
        </authorList>
    </citation>
    <scope>NUCLEOTIDE SEQUENCE [LARGE SCALE GENOMIC DNA]</scope>
</reference>
<dbReference type="GO" id="GO:0004527">
    <property type="term" value="F:exonuclease activity"/>
    <property type="evidence" value="ECO:0007669"/>
    <property type="project" value="UniProtKB-ARBA"/>
</dbReference>
<dbReference type="Gene3D" id="3.30.420.10">
    <property type="entry name" value="Ribonuclease H-like superfamily/Ribonuclease H"/>
    <property type="match status" value="1"/>
</dbReference>
<gene>
    <name evidence="2" type="ORF">A2633_01285</name>
</gene>
<evidence type="ECO:0000259" key="1">
    <source>
        <dbReference type="SMART" id="SM00479"/>
    </source>
</evidence>
<dbReference type="Proteomes" id="UP000177152">
    <property type="component" value="Unassembled WGS sequence"/>
</dbReference>
<dbReference type="InterPro" id="IPR036397">
    <property type="entry name" value="RNaseH_sf"/>
</dbReference>
<dbReference type="EMBL" id="MHQC01000032">
    <property type="protein sequence ID" value="OGZ94633.1"/>
    <property type="molecule type" value="Genomic_DNA"/>
</dbReference>
<dbReference type="InterPro" id="IPR012337">
    <property type="entry name" value="RNaseH-like_sf"/>
</dbReference>
<evidence type="ECO:0000313" key="3">
    <source>
        <dbReference type="Proteomes" id="UP000177152"/>
    </source>
</evidence>
<proteinExistence type="predicted"/>